<dbReference type="Ensembl" id="ENSGWIT00000039567.1">
    <property type="protein sequence ID" value="ENSGWIP00000036300.1"/>
    <property type="gene ID" value="ENSGWIG00000018719.1"/>
</dbReference>
<dbReference type="InterPro" id="IPR012337">
    <property type="entry name" value="RNaseH-like_sf"/>
</dbReference>
<sequence length="577" mass="65567">MTFSTLKRKIEEENRRFNPSWTDKYLFILPPGPNAKPKCLLCNECVAVLKDYNVWRHHTEKHATFRTNFPEGSHEMAAKIQSLTASYNRSCTTMKQTCTAQERATAASLRVSWILAKKNRPFTESETVKDCMLAVVDKVLTDDKVKKSVTSAIKQVPLSDTSNIRRVDILVTDVFETLLKELRKADNMAVAVDESTDRTDTAQLCMYVRFFDGNVFKEELLGLLPLDGQTTGEILFEKISSFFDDNDLDMKLVITDGDPSMAGKVSGLAARWSAVAPQMTTLHCIVHQTVLCAKLSDYFEKTMDNVMAIINFIRSTSSLQHRIFHKALERFCDLKEEITAFLLRSKLKRAETYLTQILDDNFMADVCFLCDIFRHLNHTCQVLDLKIREIFWRPLRMGAFQVNLDIFTTDLGTGRMLHFPTLRKCISSTLQITDVMTGFIARLKENFTSRLDRLVLPTDVMSFAKNPFTAATHQDLSTKAKQVVPSIDEGKFILELVDMQSSQAMAHSNGPARFCPLAQYGSSYTCESSFSHMNMIKNSSRCSLTDSTLNHCLRIALTSFEPNIHALVQNKRCHFSY</sequence>
<dbReference type="PANTHER" id="PTHR45913:SF21">
    <property type="entry name" value="DUF4371 DOMAIN-CONTAINING PROTEIN"/>
    <property type="match status" value="1"/>
</dbReference>
<reference evidence="1" key="1">
    <citation type="submission" date="2020-06" db="EMBL/GenBank/DDBJ databases">
        <authorList>
            <consortium name="Wellcome Sanger Institute Data Sharing"/>
        </authorList>
    </citation>
    <scope>NUCLEOTIDE SEQUENCE [LARGE SCALE GENOMIC DNA]</scope>
</reference>
<dbReference type="SUPFAM" id="SSF53098">
    <property type="entry name" value="Ribonuclease H-like"/>
    <property type="match status" value="1"/>
</dbReference>
<evidence type="ECO:0008006" key="3">
    <source>
        <dbReference type="Google" id="ProtNLM"/>
    </source>
</evidence>
<evidence type="ECO:0000313" key="2">
    <source>
        <dbReference type="Proteomes" id="UP000694680"/>
    </source>
</evidence>
<evidence type="ECO:0000313" key="1">
    <source>
        <dbReference type="Ensembl" id="ENSGWIP00000036300.1"/>
    </source>
</evidence>
<accession>A0A8C5N8A0</accession>
<dbReference type="Proteomes" id="UP000694680">
    <property type="component" value="Chromosome 10"/>
</dbReference>
<keyword evidence="2" id="KW-1185">Reference proteome</keyword>
<reference evidence="1" key="3">
    <citation type="submission" date="2025-09" db="UniProtKB">
        <authorList>
            <consortium name="Ensembl"/>
        </authorList>
    </citation>
    <scope>IDENTIFICATION</scope>
</reference>
<proteinExistence type="predicted"/>
<protein>
    <recommendedName>
        <fullName evidence="3">DUF4371 domain-containing protein</fullName>
    </recommendedName>
</protein>
<dbReference type="PANTHER" id="PTHR45913">
    <property type="entry name" value="EPM2A-INTERACTING PROTEIN 1"/>
    <property type="match status" value="1"/>
</dbReference>
<reference evidence="1" key="2">
    <citation type="submission" date="2025-08" db="UniProtKB">
        <authorList>
            <consortium name="Ensembl"/>
        </authorList>
    </citation>
    <scope>IDENTIFICATION</scope>
</reference>
<organism evidence="1 2">
    <name type="scientific">Gouania willdenowi</name>
    <name type="common">Blunt-snouted clingfish</name>
    <name type="synonym">Lepadogaster willdenowi</name>
    <dbReference type="NCBI Taxonomy" id="441366"/>
    <lineage>
        <taxon>Eukaryota</taxon>
        <taxon>Metazoa</taxon>
        <taxon>Chordata</taxon>
        <taxon>Craniata</taxon>
        <taxon>Vertebrata</taxon>
        <taxon>Euteleostomi</taxon>
        <taxon>Actinopterygii</taxon>
        <taxon>Neopterygii</taxon>
        <taxon>Teleostei</taxon>
        <taxon>Neoteleostei</taxon>
        <taxon>Acanthomorphata</taxon>
        <taxon>Ovalentaria</taxon>
        <taxon>Blenniimorphae</taxon>
        <taxon>Blenniiformes</taxon>
        <taxon>Gobiesocoidei</taxon>
        <taxon>Gobiesocidae</taxon>
        <taxon>Gobiesocinae</taxon>
        <taxon>Gouania</taxon>
    </lineage>
</organism>
<name>A0A8C5N8A0_GOUWI</name>
<dbReference type="AlphaFoldDB" id="A0A8C5N8A0"/>